<accession>A0A1R1PQA5</accession>
<sequence>MTKEGVALRRLELPHYLSIEFLKIAEKNTIDGIETCGILCGKIGDGVLRVIALLIPKQQATSNTCTTTNEEEVAFILSDNDWVALGWIHVSSMNDRQVHTSMHFGWYIY</sequence>
<comment type="caution">
    <text evidence="2">The sequence shown here is derived from an EMBL/GenBank/DDBJ whole genome shotgun (WGS) entry which is preliminary data.</text>
</comment>
<evidence type="ECO:0000313" key="3">
    <source>
        <dbReference type="Proteomes" id="UP000188320"/>
    </source>
</evidence>
<dbReference type="InterPro" id="IPR000555">
    <property type="entry name" value="JAMM/MPN+_dom"/>
</dbReference>
<dbReference type="Gene3D" id="3.40.140.10">
    <property type="entry name" value="Cytidine Deaminase, domain 2"/>
    <property type="match status" value="1"/>
</dbReference>
<dbReference type="GO" id="GO:0005768">
    <property type="term" value="C:endosome"/>
    <property type="evidence" value="ECO:0007669"/>
    <property type="project" value="TreeGrafter"/>
</dbReference>
<dbReference type="Pfam" id="PF01398">
    <property type="entry name" value="JAB"/>
    <property type="match status" value="1"/>
</dbReference>
<evidence type="ECO:0000259" key="1">
    <source>
        <dbReference type="Pfam" id="PF01398"/>
    </source>
</evidence>
<dbReference type="OrthoDB" id="3640at2759"/>
<dbReference type="GO" id="GO:0061578">
    <property type="term" value="F:K63-linked deubiquitinase activity"/>
    <property type="evidence" value="ECO:0007669"/>
    <property type="project" value="TreeGrafter"/>
</dbReference>
<dbReference type="AlphaFoldDB" id="A0A1R1PQA5"/>
<feature type="domain" description="JAB1/MPN/MOV34 metalloenzyme" evidence="1">
    <location>
        <begin position="16"/>
        <end position="92"/>
    </location>
</feature>
<dbReference type="SUPFAM" id="SSF102712">
    <property type="entry name" value="JAB1/MPN domain"/>
    <property type="match status" value="1"/>
</dbReference>
<dbReference type="Proteomes" id="UP000188320">
    <property type="component" value="Unassembled WGS sequence"/>
</dbReference>
<reference evidence="3" key="1">
    <citation type="submission" date="2017-01" db="EMBL/GenBank/DDBJ databases">
        <authorList>
            <person name="Wang Y."/>
            <person name="White M."/>
            <person name="Kvist S."/>
            <person name="Moncalvo J.-M."/>
        </authorList>
    </citation>
    <scope>NUCLEOTIDE SEQUENCE [LARGE SCALE GENOMIC DNA]</scope>
    <source>
        <strain evidence="3">COL-18-3</strain>
    </source>
</reference>
<name>A0A1R1PQA5_ZANCU</name>
<dbReference type="GO" id="GO:0070536">
    <property type="term" value="P:protein K63-linked deubiquitination"/>
    <property type="evidence" value="ECO:0007669"/>
    <property type="project" value="TreeGrafter"/>
</dbReference>
<organism evidence="2 3">
    <name type="scientific">Zancudomyces culisetae</name>
    <name type="common">Gut fungus</name>
    <name type="synonym">Smittium culisetae</name>
    <dbReference type="NCBI Taxonomy" id="1213189"/>
    <lineage>
        <taxon>Eukaryota</taxon>
        <taxon>Fungi</taxon>
        <taxon>Fungi incertae sedis</taxon>
        <taxon>Zoopagomycota</taxon>
        <taxon>Kickxellomycotina</taxon>
        <taxon>Harpellomycetes</taxon>
        <taxon>Harpellales</taxon>
        <taxon>Legeriomycetaceae</taxon>
        <taxon>Zancudomyces</taxon>
    </lineage>
</organism>
<proteinExistence type="predicted"/>
<dbReference type="PANTHER" id="PTHR12947:SF13">
    <property type="entry name" value="FI19924P1"/>
    <property type="match status" value="1"/>
</dbReference>
<dbReference type="GO" id="GO:0008237">
    <property type="term" value="F:metallopeptidase activity"/>
    <property type="evidence" value="ECO:0007669"/>
    <property type="project" value="InterPro"/>
</dbReference>
<dbReference type="GO" id="GO:0016020">
    <property type="term" value="C:membrane"/>
    <property type="evidence" value="ECO:0007669"/>
    <property type="project" value="TreeGrafter"/>
</dbReference>
<gene>
    <name evidence="2" type="ORF">AX774_g3340</name>
</gene>
<keyword evidence="3" id="KW-1185">Reference proteome</keyword>
<dbReference type="PANTHER" id="PTHR12947">
    <property type="entry name" value="AMSH-LIKE PROTEASE"/>
    <property type="match status" value="1"/>
</dbReference>
<dbReference type="EMBL" id="LSSK01000496">
    <property type="protein sequence ID" value="OMH83144.1"/>
    <property type="molecule type" value="Genomic_DNA"/>
</dbReference>
<evidence type="ECO:0000313" key="2">
    <source>
        <dbReference type="EMBL" id="OMH83144.1"/>
    </source>
</evidence>
<protein>
    <submittedName>
        <fullName evidence="2">STAM-binding protein-like A</fullName>
    </submittedName>
</protein>